<accession>A0A6A5H2U5</accession>
<protein>
    <submittedName>
        <fullName evidence="2">Uncharacterized protein</fullName>
    </submittedName>
</protein>
<evidence type="ECO:0000313" key="3">
    <source>
        <dbReference type="Proteomes" id="UP000483820"/>
    </source>
</evidence>
<dbReference type="AlphaFoldDB" id="A0A6A5H2U5"/>
<sequence>MKSRKQTAESNLHDPMRKELGIDSNAEDKHGWFARCGHFQSETVENTENAPEDKQLQGWRSKSQSTSSESLFKQIPILFHSSTKINNADEEQLHSAENKISTPTALTSHLKFQHRMCFVATILAEGRSRKILQHRQAVYVYNIFVTYKTSRGARRQDEDITTSCSCITTAIKSTLAPSQDSILKLSMYKTSRSRSQHAVNKLVKRSEKSSSSTVSDLQRMSANSRKRAEVSTQADLRRVELCHQFLKKQHCHHLLKNGENFFGILGLAEKEGSLLKEEHNHFFRQADFPENNSKYFYSVMQQSDHSYGNWRQSDTNSVLANMLTKKDLIPRAKLEGSTEVINGHPTASSLEQRRKWTLKS</sequence>
<feature type="compositionally biased region" description="Polar residues" evidence="1">
    <location>
        <begin position="58"/>
        <end position="67"/>
    </location>
</feature>
<comment type="caution">
    <text evidence="2">The sequence shown here is derived from an EMBL/GenBank/DDBJ whole genome shotgun (WGS) entry which is preliminary data.</text>
</comment>
<name>A0A6A5H2U5_CAERE</name>
<gene>
    <name evidence="2" type="ORF">GCK72_010422</name>
</gene>
<feature type="region of interest" description="Disordered" evidence="1">
    <location>
        <begin position="196"/>
        <end position="229"/>
    </location>
</feature>
<reference evidence="2 3" key="1">
    <citation type="submission" date="2019-12" db="EMBL/GenBank/DDBJ databases">
        <title>Chromosome-level assembly of the Caenorhabditis remanei genome.</title>
        <authorList>
            <person name="Teterina A.A."/>
            <person name="Willis J.H."/>
            <person name="Phillips P.C."/>
        </authorList>
    </citation>
    <scope>NUCLEOTIDE SEQUENCE [LARGE SCALE GENOMIC DNA]</scope>
    <source>
        <strain evidence="2 3">PX506</strain>
        <tissue evidence="2">Whole organism</tissue>
    </source>
</reference>
<dbReference type="KEGG" id="crq:GCK72_010422"/>
<dbReference type="RefSeq" id="XP_053587433.1">
    <property type="nucleotide sequence ID" value="XM_053727856.1"/>
</dbReference>
<proteinExistence type="predicted"/>
<dbReference type="Proteomes" id="UP000483820">
    <property type="component" value="Chromosome III"/>
</dbReference>
<feature type="region of interest" description="Disordered" evidence="1">
    <location>
        <begin position="43"/>
        <end position="67"/>
    </location>
</feature>
<feature type="region of interest" description="Disordered" evidence="1">
    <location>
        <begin position="1"/>
        <end position="23"/>
    </location>
</feature>
<feature type="compositionally biased region" description="Basic and acidic residues" evidence="1">
    <location>
        <begin position="11"/>
        <end position="23"/>
    </location>
</feature>
<evidence type="ECO:0000313" key="2">
    <source>
        <dbReference type="EMBL" id="KAF1762160.1"/>
    </source>
</evidence>
<dbReference type="GeneID" id="78774991"/>
<dbReference type="CTD" id="78774991"/>
<evidence type="ECO:0000256" key="1">
    <source>
        <dbReference type="SAM" id="MobiDB-lite"/>
    </source>
</evidence>
<dbReference type="EMBL" id="WUAV01000003">
    <property type="protein sequence ID" value="KAF1762160.1"/>
    <property type="molecule type" value="Genomic_DNA"/>
</dbReference>
<organism evidence="2 3">
    <name type="scientific">Caenorhabditis remanei</name>
    <name type="common">Caenorhabditis vulgaris</name>
    <dbReference type="NCBI Taxonomy" id="31234"/>
    <lineage>
        <taxon>Eukaryota</taxon>
        <taxon>Metazoa</taxon>
        <taxon>Ecdysozoa</taxon>
        <taxon>Nematoda</taxon>
        <taxon>Chromadorea</taxon>
        <taxon>Rhabditida</taxon>
        <taxon>Rhabditina</taxon>
        <taxon>Rhabditomorpha</taxon>
        <taxon>Rhabditoidea</taxon>
        <taxon>Rhabditidae</taxon>
        <taxon>Peloderinae</taxon>
        <taxon>Caenorhabditis</taxon>
    </lineage>
</organism>